<dbReference type="AlphaFoldDB" id="A0AAJ8BXN7"/>
<evidence type="ECO:0000313" key="1">
    <source>
        <dbReference type="RefSeq" id="XP_059604291.1"/>
    </source>
</evidence>
<protein>
    <submittedName>
        <fullName evidence="1">Uncharacterized protein</fullName>
    </submittedName>
</protein>
<dbReference type="RefSeq" id="XP_059604291.1">
    <property type="nucleotide sequence ID" value="XM_059750091.1"/>
</dbReference>
<gene>
    <name evidence="1" type="ORF">An11g01900</name>
</gene>
<organism evidence="1">
    <name type="scientific">Aspergillus niger</name>
    <dbReference type="NCBI Taxonomy" id="5061"/>
    <lineage>
        <taxon>Eukaryota</taxon>
        <taxon>Fungi</taxon>
        <taxon>Dikarya</taxon>
        <taxon>Ascomycota</taxon>
        <taxon>Pezizomycotina</taxon>
        <taxon>Eurotiomycetes</taxon>
        <taxon>Eurotiomycetidae</taxon>
        <taxon>Eurotiales</taxon>
        <taxon>Aspergillaceae</taxon>
        <taxon>Aspergillus</taxon>
        <taxon>Aspergillus subgen. Circumdati</taxon>
    </lineage>
</organism>
<dbReference type="KEGG" id="ang:An11g01900"/>
<reference evidence="1" key="2">
    <citation type="submission" date="2025-08" db="UniProtKB">
        <authorList>
            <consortium name="RefSeq"/>
        </authorList>
    </citation>
    <scope>IDENTIFICATION</scope>
</reference>
<proteinExistence type="predicted"/>
<dbReference type="VEuPathDB" id="FungiDB:An11g01900"/>
<accession>A0AAJ8BXN7</accession>
<dbReference type="GeneID" id="84592211"/>
<name>A0AAJ8BXN7_ASPNG</name>
<sequence>MKTGPSSDLFAAHREARLLCKRDAGVAQNLGGSDSGILPLCWSGRRPKKKYSSAEIGLTTGWEVKRVACSDLEASNCPVALALLNPAKPAILPIGDEHGGNGSILVIEALRMYDSSTASQGLKLYHGNPVPENDTGQALFSDSVEPKWRFY</sequence>
<reference evidence="1" key="1">
    <citation type="submission" date="2025-02" db="EMBL/GenBank/DDBJ databases">
        <authorList>
            <consortium name="NCBI Genome Project"/>
        </authorList>
    </citation>
    <scope>NUCLEOTIDE SEQUENCE</scope>
</reference>